<dbReference type="Pfam" id="PF06839">
    <property type="entry name" value="Zn_ribbon_GRF"/>
    <property type="match status" value="1"/>
</dbReference>
<dbReference type="EMBL" id="CP039354">
    <property type="protein sequence ID" value="QCE10708.1"/>
    <property type="molecule type" value="Genomic_DNA"/>
</dbReference>
<accession>A0A4D6NBM5</accession>
<keyword evidence="1" id="KW-0479">Metal-binding</keyword>
<protein>
    <recommendedName>
        <fullName evidence="6">GRF-type domain-containing protein</fullName>
    </recommendedName>
</protein>
<keyword evidence="8" id="KW-1185">Reference proteome</keyword>
<evidence type="ECO:0000256" key="5">
    <source>
        <dbReference type="SAM" id="Phobius"/>
    </source>
</evidence>
<evidence type="ECO:0000256" key="1">
    <source>
        <dbReference type="ARBA" id="ARBA00022723"/>
    </source>
</evidence>
<evidence type="ECO:0000256" key="2">
    <source>
        <dbReference type="ARBA" id="ARBA00022771"/>
    </source>
</evidence>
<reference evidence="7 8" key="1">
    <citation type="submission" date="2019-04" db="EMBL/GenBank/DDBJ databases">
        <title>An improved genome assembly and genetic linkage map for asparagus bean, Vigna unguiculata ssp. sesquipedialis.</title>
        <authorList>
            <person name="Xia Q."/>
            <person name="Zhang R."/>
            <person name="Dong Y."/>
        </authorList>
    </citation>
    <scope>NUCLEOTIDE SEQUENCE [LARGE SCALE GENOMIC DNA]</scope>
    <source>
        <tissue evidence="7">Leaf</tissue>
    </source>
</reference>
<feature type="transmembrane region" description="Helical" evidence="5">
    <location>
        <begin position="112"/>
        <end position="131"/>
    </location>
</feature>
<evidence type="ECO:0000313" key="8">
    <source>
        <dbReference type="Proteomes" id="UP000501690"/>
    </source>
</evidence>
<dbReference type="InterPro" id="IPR010666">
    <property type="entry name" value="Znf_GRF"/>
</dbReference>
<dbReference type="PANTHER" id="PTHR33248">
    <property type="entry name" value="ZINC ION-BINDING PROTEIN"/>
    <property type="match status" value="1"/>
</dbReference>
<proteinExistence type="predicted"/>
<feature type="domain" description="GRF-type" evidence="6">
    <location>
        <begin position="34"/>
        <end position="80"/>
    </location>
</feature>
<gene>
    <name evidence="7" type="ORF">DEO72_LG10g1939</name>
</gene>
<keyword evidence="5" id="KW-1133">Transmembrane helix</keyword>
<dbReference type="GO" id="GO:0008270">
    <property type="term" value="F:zinc ion binding"/>
    <property type="evidence" value="ECO:0007669"/>
    <property type="project" value="UniProtKB-KW"/>
</dbReference>
<evidence type="ECO:0000256" key="3">
    <source>
        <dbReference type="ARBA" id="ARBA00022833"/>
    </source>
</evidence>
<keyword evidence="5" id="KW-0472">Membrane</keyword>
<organism evidence="7 8">
    <name type="scientific">Vigna unguiculata</name>
    <name type="common">Cowpea</name>
    <dbReference type="NCBI Taxonomy" id="3917"/>
    <lineage>
        <taxon>Eukaryota</taxon>
        <taxon>Viridiplantae</taxon>
        <taxon>Streptophyta</taxon>
        <taxon>Embryophyta</taxon>
        <taxon>Tracheophyta</taxon>
        <taxon>Spermatophyta</taxon>
        <taxon>Magnoliopsida</taxon>
        <taxon>eudicotyledons</taxon>
        <taxon>Gunneridae</taxon>
        <taxon>Pentapetalae</taxon>
        <taxon>rosids</taxon>
        <taxon>fabids</taxon>
        <taxon>Fabales</taxon>
        <taxon>Fabaceae</taxon>
        <taxon>Papilionoideae</taxon>
        <taxon>50 kb inversion clade</taxon>
        <taxon>NPAAA clade</taxon>
        <taxon>indigoferoid/millettioid clade</taxon>
        <taxon>Phaseoleae</taxon>
        <taxon>Vigna</taxon>
    </lineage>
</organism>
<sequence>MSRGASSSSCNSWVHRTCNSCHGGSRVSGSPPICDCRDIAVVHTARTTKNLSKQFWGCANFKRCGEDVLGCNFFKWCYEEGADERDAIIARQRQKIAYIENALNVWKKRMQLSLVVIDGWLGCCTAVLGGGPGAGGVGAATGGVGAVGGVGVAVGLIGLAIPAMVVLGFQGHPQFAIAETLQWCAQLELQRIWRCGEDVLG</sequence>
<dbReference type="Proteomes" id="UP000501690">
    <property type="component" value="Linkage Group LG10"/>
</dbReference>
<evidence type="ECO:0000259" key="6">
    <source>
        <dbReference type="PROSITE" id="PS51999"/>
    </source>
</evidence>
<name>A0A4D6NBM5_VIGUN</name>
<evidence type="ECO:0000313" key="7">
    <source>
        <dbReference type="EMBL" id="QCE10708.1"/>
    </source>
</evidence>
<keyword evidence="5" id="KW-0812">Transmembrane</keyword>
<evidence type="ECO:0000256" key="4">
    <source>
        <dbReference type="PROSITE-ProRule" id="PRU01343"/>
    </source>
</evidence>
<feature type="transmembrane region" description="Helical" evidence="5">
    <location>
        <begin position="143"/>
        <end position="167"/>
    </location>
</feature>
<dbReference type="AlphaFoldDB" id="A0A4D6NBM5"/>
<dbReference type="PROSITE" id="PS51999">
    <property type="entry name" value="ZF_GRF"/>
    <property type="match status" value="1"/>
</dbReference>
<keyword evidence="2 4" id="KW-0863">Zinc-finger</keyword>
<keyword evidence="3" id="KW-0862">Zinc</keyword>